<dbReference type="GO" id="GO:0000785">
    <property type="term" value="C:chromatin"/>
    <property type="evidence" value="ECO:0007669"/>
    <property type="project" value="TreeGrafter"/>
</dbReference>
<dbReference type="SMART" id="SM00558">
    <property type="entry name" value="JmjC"/>
    <property type="match status" value="1"/>
</dbReference>
<organism evidence="4 5">
    <name type="scientific">Gryllus longicercus</name>
    <dbReference type="NCBI Taxonomy" id="2509291"/>
    <lineage>
        <taxon>Eukaryota</taxon>
        <taxon>Metazoa</taxon>
        <taxon>Ecdysozoa</taxon>
        <taxon>Arthropoda</taxon>
        <taxon>Hexapoda</taxon>
        <taxon>Insecta</taxon>
        <taxon>Pterygota</taxon>
        <taxon>Neoptera</taxon>
        <taxon>Polyneoptera</taxon>
        <taxon>Orthoptera</taxon>
        <taxon>Ensifera</taxon>
        <taxon>Gryllidea</taxon>
        <taxon>Grylloidea</taxon>
        <taxon>Gryllidae</taxon>
        <taxon>Gryllinae</taxon>
        <taxon>Gryllus</taxon>
    </lineage>
</organism>
<dbReference type="PANTHER" id="PTHR10694:SF7">
    <property type="entry name" value="[HISTONE H3]-TRIMETHYL-L-LYSINE(9) DEMETHYLASE"/>
    <property type="match status" value="1"/>
</dbReference>
<dbReference type="EMBL" id="JAZDUA010000237">
    <property type="protein sequence ID" value="KAK7863167.1"/>
    <property type="molecule type" value="Genomic_DNA"/>
</dbReference>
<evidence type="ECO:0000313" key="4">
    <source>
        <dbReference type="EMBL" id="KAK7863167.1"/>
    </source>
</evidence>
<keyword evidence="5" id="KW-1185">Reference proteome</keyword>
<reference evidence="4 5" key="1">
    <citation type="submission" date="2024-03" db="EMBL/GenBank/DDBJ databases">
        <title>The genome assembly and annotation of the cricket Gryllus longicercus Weissman &amp; Gray.</title>
        <authorList>
            <person name="Szrajer S."/>
            <person name="Gray D."/>
            <person name="Ylla G."/>
        </authorList>
    </citation>
    <scope>NUCLEOTIDE SEQUENCE [LARGE SCALE GENOMIC DNA]</scope>
    <source>
        <strain evidence="4">DAG 2021-001</strain>
        <tissue evidence="4">Whole body minus gut</tissue>
    </source>
</reference>
<evidence type="ECO:0000259" key="2">
    <source>
        <dbReference type="PROSITE" id="PS51183"/>
    </source>
</evidence>
<dbReference type="InterPro" id="IPR003349">
    <property type="entry name" value="JmjN"/>
</dbReference>
<dbReference type="SUPFAM" id="SSF51197">
    <property type="entry name" value="Clavaminate synthase-like"/>
    <property type="match status" value="1"/>
</dbReference>
<proteinExistence type="predicted"/>
<dbReference type="GO" id="GO:0051864">
    <property type="term" value="F:histone H3K36 demethylase activity"/>
    <property type="evidence" value="ECO:0007669"/>
    <property type="project" value="TreeGrafter"/>
</dbReference>
<dbReference type="AlphaFoldDB" id="A0AAN9VIG8"/>
<dbReference type="Pfam" id="PF02373">
    <property type="entry name" value="JmjC"/>
    <property type="match status" value="1"/>
</dbReference>
<feature type="domain" description="JmjC" evidence="3">
    <location>
        <begin position="145"/>
        <end position="308"/>
    </location>
</feature>
<sequence length="505" mass="57915">MEQGGSSEGSQVPAVMVFRPTYEEFKDFNLFIQHIEALGAHKAGLAKIIPPAEWQPRSTNYDMKNIDMTIPAPTVQKVDGQDGLYTLESVERKAMTVKEYRELALSDTYGAPTHTRPDDLEMLYWNGIKYSTPVCGSHVVGTLMDDELQEWNFCSLGSILDVGLKICDVGLNTPRLNFGMFKTSLPWCINEMDLYSVNYLHFGSPRTWYSIPPQYGFRFECLMNEVFPNTSKKCPAFLRHRKTLISPQVLKKYKIPYNIITQKAGEFVITFPYGYHSAFDHGFNCIESTHFATTRWIDYGKRVPECTCGKDSITVDLDPIVELYQPDRYVRWLVGKEEEIHPEDPRFAATVNNPYANRGVLSTEENSQTEQQPRRRRRRRELPYDAAALQEVLDMVVESAAFQENNLPERLDDFEAELQEESSRENQENDDPVQAVWMVVDDESDEWPSDPDLYLLNGVFWLEIYSILLWEVGGGLPDNIHMNHHSEVALVLYPTNDTEVGDNAL</sequence>
<dbReference type="Gene3D" id="2.60.120.650">
    <property type="entry name" value="Cupin"/>
    <property type="match status" value="1"/>
</dbReference>
<evidence type="ECO:0000313" key="5">
    <source>
        <dbReference type="Proteomes" id="UP001378592"/>
    </source>
</evidence>
<dbReference type="SMART" id="SM00545">
    <property type="entry name" value="JmjN"/>
    <property type="match status" value="1"/>
</dbReference>
<dbReference type="GO" id="GO:0010468">
    <property type="term" value="P:regulation of gene expression"/>
    <property type="evidence" value="ECO:0007669"/>
    <property type="project" value="TreeGrafter"/>
</dbReference>
<comment type="caution">
    <text evidence="4">The sequence shown here is derived from an EMBL/GenBank/DDBJ whole genome shotgun (WGS) entry which is preliminary data.</text>
</comment>
<protein>
    <submittedName>
        <fullName evidence="4">Uncharacterized protein</fullName>
    </submittedName>
</protein>
<evidence type="ECO:0000256" key="1">
    <source>
        <dbReference type="SAM" id="MobiDB-lite"/>
    </source>
</evidence>
<feature type="domain" description="JmjN" evidence="2">
    <location>
        <begin position="15"/>
        <end position="57"/>
    </location>
</feature>
<dbReference type="GO" id="GO:0032454">
    <property type="term" value="F:histone H3K9 demethylase activity"/>
    <property type="evidence" value="ECO:0007669"/>
    <property type="project" value="TreeGrafter"/>
</dbReference>
<dbReference type="Proteomes" id="UP001378592">
    <property type="component" value="Unassembled WGS sequence"/>
</dbReference>
<evidence type="ECO:0000259" key="3">
    <source>
        <dbReference type="PROSITE" id="PS51184"/>
    </source>
</evidence>
<name>A0AAN9VIG8_9ORTH</name>
<accession>A0AAN9VIG8</accession>
<dbReference type="InterPro" id="IPR003347">
    <property type="entry name" value="JmjC_dom"/>
</dbReference>
<dbReference type="GO" id="GO:0005634">
    <property type="term" value="C:nucleus"/>
    <property type="evidence" value="ECO:0007669"/>
    <property type="project" value="TreeGrafter"/>
</dbReference>
<dbReference type="Pfam" id="PF02375">
    <property type="entry name" value="JmjN"/>
    <property type="match status" value="1"/>
</dbReference>
<gene>
    <name evidence="4" type="ORF">R5R35_003419</name>
</gene>
<dbReference type="PROSITE" id="PS51183">
    <property type="entry name" value="JMJN"/>
    <property type="match status" value="1"/>
</dbReference>
<dbReference type="PROSITE" id="PS51184">
    <property type="entry name" value="JMJC"/>
    <property type="match status" value="1"/>
</dbReference>
<dbReference type="PANTHER" id="PTHR10694">
    <property type="entry name" value="LYSINE-SPECIFIC DEMETHYLASE"/>
    <property type="match status" value="1"/>
</dbReference>
<feature type="region of interest" description="Disordered" evidence="1">
    <location>
        <begin position="357"/>
        <end position="380"/>
    </location>
</feature>